<gene>
    <name evidence="2" type="ORF">LCGC14_0784440</name>
</gene>
<evidence type="ECO:0000256" key="1">
    <source>
        <dbReference type="SAM" id="Phobius"/>
    </source>
</evidence>
<protein>
    <submittedName>
        <fullName evidence="2">Uncharacterized protein</fullName>
    </submittedName>
</protein>
<feature type="transmembrane region" description="Helical" evidence="1">
    <location>
        <begin position="23"/>
        <end position="41"/>
    </location>
</feature>
<organism evidence="2">
    <name type="scientific">marine sediment metagenome</name>
    <dbReference type="NCBI Taxonomy" id="412755"/>
    <lineage>
        <taxon>unclassified sequences</taxon>
        <taxon>metagenomes</taxon>
        <taxon>ecological metagenomes</taxon>
    </lineage>
</organism>
<dbReference type="EMBL" id="LAZR01002043">
    <property type="protein sequence ID" value="KKN35360.1"/>
    <property type="molecule type" value="Genomic_DNA"/>
</dbReference>
<evidence type="ECO:0000313" key="2">
    <source>
        <dbReference type="EMBL" id="KKN35360.1"/>
    </source>
</evidence>
<accession>A0A0F9PUR5</accession>
<name>A0A0F9PUR5_9ZZZZ</name>
<keyword evidence="1" id="KW-1133">Transmembrane helix</keyword>
<comment type="caution">
    <text evidence="2">The sequence shown here is derived from an EMBL/GenBank/DDBJ whole genome shotgun (WGS) entry which is preliminary data.</text>
</comment>
<reference evidence="2" key="1">
    <citation type="journal article" date="2015" name="Nature">
        <title>Complex archaea that bridge the gap between prokaryotes and eukaryotes.</title>
        <authorList>
            <person name="Spang A."/>
            <person name="Saw J.H."/>
            <person name="Jorgensen S.L."/>
            <person name="Zaremba-Niedzwiedzka K."/>
            <person name="Martijn J."/>
            <person name="Lind A.E."/>
            <person name="van Eijk R."/>
            <person name="Schleper C."/>
            <person name="Guy L."/>
            <person name="Ettema T.J."/>
        </authorList>
    </citation>
    <scope>NUCLEOTIDE SEQUENCE</scope>
</reference>
<keyword evidence="1" id="KW-0472">Membrane</keyword>
<sequence>MAVDDQQWQVDVSKLVLRGDEMATEWKLIIGGALIASGYYWKRRQRSRGPMFSGPNLMPDLFTMAGGVVVAGAVREMFWPTYKALPAQFMKQFEFKTQGDV</sequence>
<proteinExistence type="predicted"/>
<keyword evidence="1" id="KW-0812">Transmembrane</keyword>
<dbReference type="AlphaFoldDB" id="A0A0F9PUR5"/>